<comment type="subcellular location">
    <subcellularLocation>
        <location evidence="1">Cell envelope</location>
    </subcellularLocation>
</comment>
<accession>A0A8J3QXK1</accession>
<evidence type="ECO:0000313" key="6">
    <source>
        <dbReference type="Proteomes" id="UP000642748"/>
    </source>
</evidence>
<dbReference type="InterPro" id="IPR034981">
    <property type="entry name" value="Imelysin-like_EfeO/Algp7"/>
</dbReference>
<dbReference type="CDD" id="cd14656">
    <property type="entry name" value="Imelysin-like_EfeO"/>
    <property type="match status" value="1"/>
</dbReference>
<dbReference type="EMBL" id="BONZ01000061">
    <property type="protein sequence ID" value="GIH17977.1"/>
    <property type="molecule type" value="Genomic_DNA"/>
</dbReference>
<feature type="domain" description="Imelysin-like" evidence="4">
    <location>
        <begin position="154"/>
        <end position="351"/>
    </location>
</feature>
<evidence type="ECO:0000259" key="4">
    <source>
        <dbReference type="Pfam" id="PF09375"/>
    </source>
</evidence>
<evidence type="ECO:0000313" key="5">
    <source>
        <dbReference type="EMBL" id="GIH17977.1"/>
    </source>
</evidence>
<evidence type="ECO:0000256" key="2">
    <source>
        <dbReference type="ARBA" id="ARBA00005989"/>
    </source>
</evidence>
<dbReference type="InterPro" id="IPR038352">
    <property type="entry name" value="Imelysin_sf"/>
</dbReference>
<dbReference type="GO" id="GO:0030313">
    <property type="term" value="C:cell envelope"/>
    <property type="evidence" value="ECO:0007669"/>
    <property type="project" value="UniProtKB-SubCell"/>
</dbReference>
<dbReference type="Gene3D" id="1.20.1420.20">
    <property type="entry name" value="M75 peptidase, HXXE motif"/>
    <property type="match status" value="1"/>
</dbReference>
<dbReference type="PANTHER" id="PTHR39192:SF1">
    <property type="entry name" value="IRON UPTAKE SYSTEM COMPONENT EFEO"/>
    <property type="match status" value="1"/>
</dbReference>
<dbReference type="RefSeq" id="WP_203921504.1">
    <property type="nucleotide sequence ID" value="NZ_BONZ01000061.1"/>
</dbReference>
<comment type="caution">
    <text evidence="5">The sequence shown here is derived from an EMBL/GenBank/DDBJ whole genome shotgun (WGS) entry which is preliminary data.</text>
</comment>
<dbReference type="Proteomes" id="UP000642748">
    <property type="component" value="Unassembled WGS sequence"/>
</dbReference>
<sequence length="411" mass="43419">MRSPAGWSSVRRHPRWWIAGAAVVALAAAGTVYGVLAVDRVVTLSEKDCGNGWSGPVDGRQSLVLRDAAPNPVQVYLIDPRRNLVYAEARDLTPGTRRTMSTTLGAGRYALRCVFTDGTVLTSQAHTLTGTVAGAVTGVPPMPDLDLTGPVGAYRSSVERGLPPLLADATRLAADVAAGNLAAARTDWLPAHLDYERLGAAYNSFQDFDGAINGTADGLPDGVDDQSWTGLHRIEYGLWHGQPAAVLRPLTGRLVSDIKGLIEDLPSEDIDPGDLPLRTHEILENTLQFQVTGHDDYGSGTTLATAYANTQGTQAVLGTLTGLISARDPALLAAIDRGIATVQADLLACRVSDQSGSARLAPRHDPDQSSGIWIAAGALPQARRQKVDADLGALLEQLDAVPNLLHERTSA</sequence>
<dbReference type="PANTHER" id="PTHR39192">
    <property type="entry name" value="IRON UPTAKE SYSTEM COMPONENT EFEO"/>
    <property type="match status" value="1"/>
</dbReference>
<proteinExistence type="inferred from homology"/>
<name>A0A8J3QXK1_9ACTN</name>
<comment type="similarity">
    <text evidence="2">Belongs to the EfeM/EfeO family.</text>
</comment>
<evidence type="ECO:0000256" key="1">
    <source>
        <dbReference type="ARBA" id="ARBA00004196"/>
    </source>
</evidence>
<dbReference type="InterPro" id="IPR018976">
    <property type="entry name" value="Imelysin-like"/>
</dbReference>
<evidence type="ECO:0000256" key="3">
    <source>
        <dbReference type="ARBA" id="ARBA00022729"/>
    </source>
</evidence>
<keyword evidence="3" id="KW-0732">Signal</keyword>
<protein>
    <submittedName>
        <fullName evidence="5">Iron transporter</fullName>
    </submittedName>
</protein>
<gene>
    <name evidence="5" type="ORF">Raf01_61490</name>
</gene>
<keyword evidence="6" id="KW-1185">Reference proteome</keyword>
<organism evidence="5 6">
    <name type="scientific">Rugosimonospora africana</name>
    <dbReference type="NCBI Taxonomy" id="556532"/>
    <lineage>
        <taxon>Bacteria</taxon>
        <taxon>Bacillati</taxon>
        <taxon>Actinomycetota</taxon>
        <taxon>Actinomycetes</taxon>
        <taxon>Micromonosporales</taxon>
        <taxon>Micromonosporaceae</taxon>
        <taxon>Rugosimonospora</taxon>
    </lineage>
</organism>
<reference evidence="5" key="1">
    <citation type="submission" date="2021-01" db="EMBL/GenBank/DDBJ databases">
        <title>Whole genome shotgun sequence of Rugosimonospora africana NBRC 104875.</title>
        <authorList>
            <person name="Komaki H."/>
            <person name="Tamura T."/>
        </authorList>
    </citation>
    <scope>NUCLEOTIDE SEQUENCE</scope>
    <source>
        <strain evidence="5">NBRC 104875</strain>
    </source>
</reference>
<dbReference type="AlphaFoldDB" id="A0A8J3QXK1"/>
<dbReference type="InterPro" id="IPR050894">
    <property type="entry name" value="EfeM/EfeO_iron_uptake"/>
</dbReference>
<dbReference type="Pfam" id="PF09375">
    <property type="entry name" value="Peptidase_M75"/>
    <property type="match status" value="1"/>
</dbReference>